<dbReference type="Proteomes" id="UP001241377">
    <property type="component" value="Unassembled WGS sequence"/>
</dbReference>
<sequence>MSLDVNTCPPSSSSVFKLILSRSPSSTADDNGVTPPTVPVLEMCNLQLRRRPTITQAEKAEATASAALGGQGMHTAEDEQESESGLFNADGSATKKQKHNAFKALLGAGVITLISVWASAVWLFGSLHNAEKRVHNMRVLVANYDDGLFGQALLLGVQSLGSGPTIPTFEITDMTMAEVKEKVWAGDVWGAIWANPGRSAAFNGSLIDTAAAESYSAADAYTYTGLQVRYFTVFQSYLYPVFLETVGIASGIITTAAAGLNLDRRTLSPAQLGMLGTDFDHRRTGTQFLMGQNGIFTGFGIHRSTSTLNLLKIKYPVKIGWTLIGGLSTASFAYIFAEGWHMPGKNLIALWALAWVFCLINYSTFAVLIAFVPIAFISCFVLPIVMISNPCSSFLVAATIFPIDVQNVFYRISYMFPSHAYWSAAMTIYGNGAYHKLHIYLPILAAWLVIGELAQCYSEYTLAKKSWKNDKEDAHH</sequence>
<protein>
    <submittedName>
        <fullName evidence="1">Uncharacterized protein</fullName>
    </submittedName>
</protein>
<evidence type="ECO:0000313" key="2">
    <source>
        <dbReference type="Proteomes" id="UP001241377"/>
    </source>
</evidence>
<reference evidence="1" key="1">
    <citation type="submission" date="2023-04" db="EMBL/GenBank/DDBJ databases">
        <title>Draft Genome sequencing of Naganishia species isolated from polar environments using Oxford Nanopore Technology.</title>
        <authorList>
            <person name="Leo P."/>
            <person name="Venkateswaran K."/>
        </authorList>
    </citation>
    <scope>NUCLEOTIDE SEQUENCE</scope>
    <source>
        <strain evidence="1">MNA-CCFEE 5261</strain>
    </source>
</reference>
<name>A0ACC2V3N6_9TREE</name>
<gene>
    <name evidence="1" type="ORF">QFC19_008176</name>
</gene>
<dbReference type="EMBL" id="JASBWR010000118">
    <property type="protein sequence ID" value="KAJ9093799.1"/>
    <property type="molecule type" value="Genomic_DNA"/>
</dbReference>
<evidence type="ECO:0000313" key="1">
    <source>
        <dbReference type="EMBL" id="KAJ9093799.1"/>
    </source>
</evidence>
<accession>A0ACC2V3N6</accession>
<proteinExistence type="predicted"/>
<keyword evidence="2" id="KW-1185">Reference proteome</keyword>
<organism evidence="1 2">
    <name type="scientific">Naganishia cerealis</name>
    <dbReference type="NCBI Taxonomy" id="610337"/>
    <lineage>
        <taxon>Eukaryota</taxon>
        <taxon>Fungi</taxon>
        <taxon>Dikarya</taxon>
        <taxon>Basidiomycota</taxon>
        <taxon>Agaricomycotina</taxon>
        <taxon>Tremellomycetes</taxon>
        <taxon>Filobasidiales</taxon>
        <taxon>Filobasidiaceae</taxon>
        <taxon>Naganishia</taxon>
    </lineage>
</organism>
<comment type="caution">
    <text evidence="1">The sequence shown here is derived from an EMBL/GenBank/DDBJ whole genome shotgun (WGS) entry which is preliminary data.</text>
</comment>